<dbReference type="PROSITE" id="PS00194">
    <property type="entry name" value="THIOREDOXIN_1"/>
    <property type="match status" value="1"/>
</dbReference>
<dbReference type="OrthoDB" id="4152802at2759"/>
<feature type="region of interest" description="Disordered" evidence="3">
    <location>
        <begin position="487"/>
        <end position="525"/>
    </location>
</feature>
<evidence type="ECO:0000259" key="4">
    <source>
        <dbReference type="PROSITE" id="PS51352"/>
    </source>
</evidence>
<dbReference type="PRINTS" id="PR00421">
    <property type="entry name" value="THIOREDOXIN"/>
</dbReference>
<dbReference type="Pfam" id="PF00085">
    <property type="entry name" value="Thioredoxin"/>
    <property type="match status" value="1"/>
</dbReference>
<feature type="compositionally biased region" description="Polar residues" evidence="3">
    <location>
        <begin position="632"/>
        <end position="648"/>
    </location>
</feature>
<dbReference type="FunFam" id="3.40.30.10:FF:000245">
    <property type="entry name" value="Thioredoxin"/>
    <property type="match status" value="1"/>
</dbReference>
<feature type="region of interest" description="Disordered" evidence="3">
    <location>
        <begin position="452"/>
        <end position="475"/>
    </location>
</feature>
<feature type="compositionally biased region" description="Polar residues" evidence="3">
    <location>
        <begin position="147"/>
        <end position="157"/>
    </location>
</feature>
<dbReference type="AlphaFoldDB" id="A0A3M7MDC0"/>
<evidence type="ECO:0000313" key="6">
    <source>
        <dbReference type="Proteomes" id="UP000265663"/>
    </source>
</evidence>
<feature type="region of interest" description="Disordered" evidence="3">
    <location>
        <begin position="369"/>
        <end position="408"/>
    </location>
</feature>
<evidence type="ECO:0000256" key="2">
    <source>
        <dbReference type="ARBA" id="ARBA00023157"/>
    </source>
</evidence>
<feature type="compositionally biased region" description="Basic and acidic residues" evidence="3">
    <location>
        <begin position="397"/>
        <end position="408"/>
    </location>
</feature>
<dbReference type="PROSITE" id="PS51352">
    <property type="entry name" value="THIOREDOXIN_2"/>
    <property type="match status" value="1"/>
</dbReference>
<organism evidence="5 6">
    <name type="scientific">Pyrenophora seminiperda CCB06</name>
    <dbReference type="NCBI Taxonomy" id="1302712"/>
    <lineage>
        <taxon>Eukaryota</taxon>
        <taxon>Fungi</taxon>
        <taxon>Dikarya</taxon>
        <taxon>Ascomycota</taxon>
        <taxon>Pezizomycotina</taxon>
        <taxon>Dothideomycetes</taxon>
        <taxon>Pleosporomycetidae</taxon>
        <taxon>Pleosporales</taxon>
        <taxon>Pleosporineae</taxon>
        <taxon>Pleosporaceae</taxon>
        <taxon>Pyrenophora</taxon>
    </lineage>
</organism>
<evidence type="ECO:0000256" key="1">
    <source>
        <dbReference type="ARBA" id="ARBA00008987"/>
    </source>
</evidence>
<evidence type="ECO:0000256" key="3">
    <source>
        <dbReference type="SAM" id="MobiDB-lite"/>
    </source>
</evidence>
<dbReference type="InterPro" id="IPR017937">
    <property type="entry name" value="Thioredoxin_CS"/>
</dbReference>
<protein>
    <submittedName>
        <fullName evidence="5">Thioredoxin</fullName>
    </submittedName>
</protein>
<dbReference type="Gene3D" id="3.40.30.10">
    <property type="entry name" value="Glutaredoxin"/>
    <property type="match status" value="1"/>
</dbReference>
<feature type="compositionally biased region" description="Low complexity" evidence="3">
    <location>
        <begin position="894"/>
        <end position="905"/>
    </location>
</feature>
<feature type="region of interest" description="Disordered" evidence="3">
    <location>
        <begin position="576"/>
        <end position="774"/>
    </location>
</feature>
<feature type="region of interest" description="Disordered" evidence="3">
    <location>
        <begin position="237"/>
        <end position="286"/>
    </location>
</feature>
<comment type="similarity">
    <text evidence="1">Belongs to the thioredoxin family.</text>
</comment>
<feature type="region of interest" description="Disordered" evidence="3">
    <location>
        <begin position="799"/>
        <end position="856"/>
    </location>
</feature>
<proteinExistence type="inferred from homology"/>
<dbReference type="InterPro" id="IPR013766">
    <property type="entry name" value="Thioredoxin_domain"/>
</dbReference>
<keyword evidence="2" id="KW-1015">Disulfide bond</keyword>
<keyword evidence="6" id="KW-1185">Reference proteome</keyword>
<gene>
    <name evidence="5" type="ORF">GMOD_00007436</name>
</gene>
<feature type="compositionally biased region" description="Polar residues" evidence="3">
    <location>
        <begin position="765"/>
        <end position="774"/>
    </location>
</feature>
<name>A0A3M7MDC0_9PLEO</name>
<feature type="region of interest" description="Disordered" evidence="3">
    <location>
        <begin position="120"/>
        <end position="182"/>
    </location>
</feature>
<dbReference type="CDD" id="cd02947">
    <property type="entry name" value="TRX_family"/>
    <property type="match status" value="1"/>
</dbReference>
<feature type="region of interest" description="Disordered" evidence="3">
    <location>
        <begin position="888"/>
        <end position="908"/>
    </location>
</feature>
<accession>A0A3M7MDC0</accession>
<dbReference type="Proteomes" id="UP000265663">
    <property type="component" value="Unassembled WGS sequence"/>
</dbReference>
<dbReference type="SUPFAM" id="SSF52833">
    <property type="entry name" value="Thioredoxin-like"/>
    <property type="match status" value="1"/>
</dbReference>
<feature type="compositionally biased region" description="Basic residues" evidence="3">
    <location>
        <begin position="270"/>
        <end position="280"/>
    </location>
</feature>
<reference evidence="5 6" key="1">
    <citation type="journal article" date="2014" name="PLoS ONE">
        <title>De novo Genome Assembly of the Fungal Plant Pathogen Pyrenophora semeniperda.</title>
        <authorList>
            <person name="Soliai M.M."/>
            <person name="Meyer S.E."/>
            <person name="Udall J.A."/>
            <person name="Elzinga D.E."/>
            <person name="Hermansen R.A."/>
            <person name="Bodily P.M."/>
            <person name="Hart A.A."/>
            <person name="Coleman C.E."/>
        </authorList>
    </citation>
    <scope>NUCLEOTIDE SEQUENCE [LARGE SCALE GENOMIC DNA]</scope>
    <source>
        <strain evidence="5 6">CCB06</strain>
        <tissue evidence="5">Mycelium</tissue>
    </source>
</reference>
<feature type="domain" description="Thioredoxin" evidence="4">
    <location>
        <begin position="957"/>
        <end position="1102"/>
    </location>
</feature>
<dbReference type="PANTHER" id="PTHR46115">
    <property type="entry name" value="THIOREDOXIN-LIKE PROTEIN 1"/>
    <property type="match status" value="1"/>
</dbReference>
<evidence type="ECO:0000313" key="5">
    <source>
        <dbReference type="EMBL" id="RMZ72448.1"/>
    </source>
</evidence>
<sequence length="1102" mass="121901">MSVRNKKKGIFLAAPRGGDRHSATVEAWTKPVTIRSGSSLTSHMHIAHHIALSHLDSQPALLSPPHPIRSLHARQTAYCTCFLASTAFATTCHPSTGACQHAAQRPRRSAPQRSSMWLFGRRRKKAANLDDGGPAAVTDRTRPVAEQTHTIQYTTAPTAPRRALSRRQRRQRDSLRSTASLRDAEKALPNLTFAKVPWPQSSVEDITALPRQQRLEYSPHLRPIAQEYGAIPYNFQSRSHASLPPSAKDRGKLQRPQSMRRDPPTDSSLVRRKSSKRRKEHDHVREEEIRTMTLPMPQKRPAANSGGMLRRDSKKVKGALNHRFERPTSNVSLPLANSIHSSMSGSSDNREFRVSTLDMFSPRPTIRVSVGSNYHAGGVSPNTHSEKSTMRRGRPISSEDERASKRTSRIDDLADDLDAGALRDILERDKRRREKKAKADQERLRRRLERRAEMQNAAEGRGTPGTPRKEGTGTVGLGIEKDVSVPMEDVHPSTPQRSQRLDLPVTPRTHDNNQLPTPLDSPVDEPVVSDARAIRYSRGSVSAQLHNREPSNASILPELISKKLAHDTPVESIEQVHDPTRSGSLHPVETADTFATSKQGSSTRRRSSDGRRMGVFASLFRRGKRDQAPVPSENSFSNTSRESMSRQPLPSHLVGNVPASKPIQIQKPSTVPRRTMSKFREDLPEFPLSPPDSRVQSPEAQPKSAIATRRRREQPSDLRLGSLPGDRSDSPVSPGAPVNAMSRSLASVDSEASWLSGRPPKRSQMRSSLTCSVTQRNNDFSASYEELGMADDEYFNKLTAQPDQRGRSPYGSDDRGRKASSTVMRLDTAAESDEERERARAPTPPSGEQYVQSSVGRQPTIIHRRPRIKSTEGLLSMFTDELDNASKVADLESESPTSPTSDTDPGMLQRAKSVDLGKGHVRHLSAGSARLLDIHKRTSSPVLPGHHKYTHTLILTLLTSARLPTASINPTSTANLYRPLFTPNFFSTTAKMSEGKKGVHNLQSKEEFDTAMADKDTLMVLDCFATWCGPCKVIAPQVVKFSEAYPNARFYKIDVDEVPDVAQELGIRAMPTFLFFKGGDKVAEVVGANPKALEAAIQSNLA</sequence>
<dbReference type="EMBL" id="KE747833">
    <property type="protein sequence ID" value="RMZ72448.1"/>
    <property type="molecule type" value="Genomic_DNA"/>
</dbReference>
<dbReference type="InterPro" id="IPR036249">
    <property type="entry name" value="Thioredoxin-like_sf"/>
</dbReference>